<evidence type="ECO:0000256" key="9">
    <source>
        <dbReference type="RuleBase" id="RU003477"/>
    </source>
</evidence>
<accession>A0A840UU10</accession>
<evidence type="ECO:0000256" key="2">
    <source>
        <dbReference type="ARBA" id="ARBA00022730"/>
    </source>
</evidence>
<dbReference type="GO" id="GO:0005840">
    <property type="term" value="C:ribosome"/>
    <property type="evidence" value="ECO:0007669"/>
    <property type="project" value="UniProtKB-KW"/>
</dbReference>
<keyword evidence="3 8" id="KW-0694">RNA-binding</keyword>
<dbReference type="GO" id="GO:0003735">
    <property type="term" value="F:structural constituent of ribosome"/>
    <property type="evidence" value="ECO:0007669"/>
    <property type="project" value="InterPro"/>
</dbReference>
<dbReference type="RefSeq" id="WP_183350960.1">
    <property type="nucleotide sequence ID" value="NZ_JACHEO010000011.1"/>
</dbReference>
<evidence type="ECO:0000259" key="10">
    <source>
        <dbReference type="SMART" id="SM00739"/>
    </source>
</evidence>
<evidence type="ECO:0000313" key="12">
    <source>
        <dbReference type="Proteomes" id="UP000539642"/>
    </source>
</evidence>
<evidence type="ECO:0000256" key="8">
    <source>
        <dbReference type="HAMAP-Rule" id="MF_01326"/>
    </source>
</evidence>
<dbReference type="GO" id="GO:1990904">
    <property type="term" value="C:ribonucleoprotein complex"/>
    <property type="evidence" value="ECO:0007669"/>
    <property type="project" value="UniProtKB-KW"/>
</dbReference>
<dbReference type="FunFam" id="2.30.30.30:FF:000004">
    <property type="entry name" value="50S ribosomal protein L24"/>
    <property type="match status" value="1"/>
</dbReference>
<dbReference type="NCBIfam" id="TIGR01079">
    <property type="entry name" value="rplX_bact"/>
    <property type="match status" value="1"/>
</dbReference>
<dbReference type="Pfam" id="PF17136">
    <property type="entry name" value="ribosomal_L24"/>
    <property type="match status" value="1"/>
</dbReference>
<dbReference type="InterPro" id="IPR008991">
    <property type="entry name" value="Translation_prot_SH3-like_sf"/>
</dbReference>
<comment type="function">
    <text evidence="8">One of two assembly initiator proteins, it binds directly to the 5'-end of the 23S rRNA, where it nucleates assembly of the 50S subunit.</text>
</comment>
<comment type="function">
    <text evidence="7 8">One of the proteins that surrounds the polypeptide exit tunnel on the outside of the subunit.</text>
</comment>
<keyword evidence="12" id="KW-1185">Reference proteome</keyword>
<dbReference type="GO" id="GO:0019843">
    <property type="term" value="F:rRNA binding"/>
    <property type="evidence" value="ECO:0007669"/>
    <property type="project" value="UniProtKB-UniRule"/>
</dbReference>
<organism evidence="11 12">
    <name type="scientific">Desulfoprunum benzoelyticum</name>
    <dbReference type="NCBI Taxonomy" id="1506996"/>
    <lineage>
        <taxon>Bacteria</taxon>
        <taxon>Pseudomonadati</taxon>
        <taxon>Thermodesulfobacteriota</taxon>
        <taxon>Desulfobulbia</taxon>
        <taxon>Desulfobulbales</taxon>
        <taxon>Desulfobulbaceae</taxon>
        <taxon>Desulfoprunum</taxon>
    </lineage>
</organism>
<dbReference type="PANTHER" id="PTHR12903">
    <property type="entry name" value="MITOCHONDRIAL RIBOSOMAL PROTEIN L24"/>
    <property type="match status" value="1"/>
</dbReference>
<dbReference type="InterPro" id="IPR014722">
    <property type="entry name" value="Rib_uL2_dom2"/>
</dbReference>
<dbReference type="CDD" id="cd06089">
    <property type="entry name" value="KOW_RPL26"/>
    <property type="match status" value="1"/>
</dbReference>
<dbReference type="EMBL" id="JACHEO010000011">
    <property type="protein sequence ID" value="MBB5348326.1"/>
    <property type="molecule type" value="Genomic_DNA"/>
</dbReference>
<keyword evidence="5 8" id="KW-0687">Ribonucleoprotein</keyword>
<evidence type="ECO:0000256" key="7">
    <source>
        <dbReference type="ARBA" id="ARBA00058688"/>
    </source>
</evidence>
<dbReference type="InterPro" id="IPR005824">
    <property type="entry name" value="KOW"/>
</dbReference>
<dbReference type="Gene3D" id="2.30.30.30">
    <property type="match status" value="1"/>
</dbReference>
<evidence type="ECO:0000256" key="4">
    <source>
        <dbReference type="ARBA" id="ARBA00022980"/>
    </source>
</evidence>
<keyword evidence="2 8" id="KW-0699">rRNA-binding</keyword>
<evidence type="ECO:0000256" key="5">
    <source>
        <dbReference type="ARBA" id="ARBA00023274"/>
    </source>
</evidence>
<comment type="subunit">
    <text evidence="8">Part of the 50S ribosomal subunit.</text>
</comment>
<dbReference type="Proteomes" id="UP000539642">
    <property type="component" value="Unassembled WGS sequence"/>
</dbReference>
<evidence type="ECO:0000313" key="11">
    <source>
        <dbReference type="EMBL" id="MBB5348326.1"/>
    </source>
</evidence>
<dbReference type="AlphaFoldDB" id="A0A840UU10"/>
<proteinExistence type="inferred from homology"/>
<protein>
    <recommendedName>
        <fullName evidence="6 8">Large ribosomal subunit protein uL24</fullName>
    </recommendedName>
</protein>
<dbReference type="SMART" id="SM00739">
    <property type="entry name" value="KOW"/>
    <property type="match status" value="1"/>
</dbReference>
<dbReference type="InterPro" id="IPR041988">
    <property type="entry name" value="Ribosomal_uL24_KOW"/>
</dbReference>
<dbReference type="InterPro" id="IPR003256">
    <property type="entry name" value="Ribosomal_uL24"/>
</dbReference>
<evidence type="ECO:0000256" key="6">
    <source>
        <dbReference type="ARBA" id="ARBA00035206"/>
    </source>
</evidence>
<sequence length="111" mass="12528">MRQGRTYLKKNDQVEVIAGKDKGRVGKVLKVLPDENKAVVERVNMVKRHTKAREMNQQGQIVEKELPIHVSNLQLICPECTKTGRIGKKILDDGAKIRFCKSCGESIEKKA</sequence>
<dbReference type="PROSITE" id="PS01108">
    <property type="entry name" value="RIBOSOMAL_L24"/>
    <property type="match status" value="1"/>
</dbReference>
<reference evidence="11 12" key="1">
    <citation type="submission" date="2020-08" db="EMBL/GenBank/DDBJ databases">
        <title>Genomic Encyclopedia of Type Strains, Phase IV (KMG-IV): sequencing the most valuable type-strain genomes for metagenomic binning, comparative biology and taxonomic classification.</title>
        <authorList>
            <person name="Goeker M."/>
        </authorList>
    </citation>
    <scope>NUCLEOTIDE SEQUENCE [LARGE SCALE GENOMIC DNA]</scope>
    <source>
        <strain evidence="11 12">DSM 28570</strain>
    </source>
</reference>
<name>A0A840UU10_9BACT</name>
<evidence type="ECO:0000256" key="1">
    <source>
        <dbReference type="ARBA" id="ARBA00010618"/>
    </source>
</evidence>
<comment type="caution">
    <text evidence="11">The sequence shown here is derived from an EMBL/GenBank/DDBJ whole genome shotgun (WGS) entry which is preliminary data.</text>
</comment>
<evidence type="ECO:0000256" key="3">
    <source>
        <dbReference type="ARBA" id="ARBA00022884"/>
    </source>
</evidence>
<dbReference type="InterPro" id="IPR057264">
    <property type="entry name" value="Ribosomal_uL24_C"/>
</dbReference>
<gene>
    <name evidence="8" type="primary">rplX</name>
    <name evidence="11" type="ORF">HNQ81_002061</name>
</gene>
<keyword evidence="4 8" id="KW-0689">Ribosomal protein</keyword>
<dbReference type="InterPro" id="IPR005825">
    <property type="entry name" value="Ribosomal_uL24_CS"/>
</dbReference>
<comment type="similarity">
    <text evidence="1 8 9">Belongs to the universal ribosomal protein uL24 family.</text>
</comment>
<feature type="domain" description="KOW" evidence="10">
    <location>
        <begin position="7"/>
        <end position="34"/>
    </location>
</feature>
<dbReference type="SUPFAM" id="SSF50104">
    <property type="entry name" value="Translation proteins SH3-like domain"/>
    <property type="match status" value="1"/>
</dbReference>
<dbReference type="GO" id="GO:0006412">
    <property type="term" value="P:translation"/>
    <property type="evidence" value="ECO:0007669"/>
    <property type="project" value="UniProtKB-UniRule"/>
</dbReference>
<dbReference type="Pfam" id="PF00467">
    <property type="entry name" value="KOW"/>
    <property type="match status" value="1"/>
</dbReference>
<dbReference type="HAMAP" id="MF_01326_B">
    <property type="entry name" value="Ribosomal_uL24_B"/>
    <property type="match status" value="1"/>
</dbReference>